<dbReference type="InterPro" id="IPR011869">
    <property type="entry name" value="TrmA_MeTrfase"/>
</dbReference>
<dbReference type="AlphaFoldDB" id="A0A520M8Y2"/>
<feature type="binding site" evidence="5">
    <location>
        <position position="14"/>
    </location>
    <ligand>
        <name>S-adenosyl-L-methionine</name>
        <dbReference type="ChEBI" id="CHEBI:59789"/>
    </ligand>
</feature>
<name>A0A520M8Y2_9GAMM</name>
<feature type="binding site" evidence="5">
    <location>
        <position position="94"/>
    </location>
    <ligand>
        <name>S-adenosyl-L-methionine</name>
        <dbReference type="ChEBI" id="CHEBI:59789"/>
    </ligand>
</feature>
<dbReference type="InterPro" id="IPR010280">
    <property type="entry name" value="U5_MeTrfase_fam"/>
</dbReference>
<feature type="active site" description="Nucleophile" evidence="5">
    <location>
        <position position="119"/>
    </location>
</feature>
<dbReference type="PROSITE" id="PS51687">
    <property type="entry name" value="SAM_MT_RNA_M5U"/>
    <property type="match status" value="1"/>
</dbReference>
<evidence type="ECO:0008006" key="9">
    <source>
        <dbReference type="Google" id="ProtNLM"/>
    </source>
</evidence>
<keyword evidence="4" id="KW-0819">tRNA processing</keyword>
<proteinExistence type="inferred from homology"/>
<feature type="binding site" evidence="5">
    <location>
        <position position="35"/>
    </location>
    <ligand>
        <name>S-adenosyl-L-methionine</name>
        <dbReference type="ChEBI" id="CHEBI:59789"/>
    </ligand>
</feature>
<dbReference type="InterPro" id="IPR030390">
    <property type="entry name" value="MeTrfase_TrmA_AS"/>
</dbReference>
<feature type="active site" evidence="6">
    <location>
        <position position="119"/>
    </location>
</feature>
<dbReference type="GO" id="GO:0030697">
    <property type="term" value="F:tRNA (uracil(54)-C5)-methyltransferase activity, S-adenosyl methionine-dependent"/>
    <property type="evidence" value="ECO:0007669"/>
    <property type="project" value="InterPro"/>
</dbReference>
<evidence type="ECO:0000256" key="4">
    <source>
        <dbReference type="ARBA" id="ARBA00022694"/>
    </source>
</evidence>
<dbReference type="GO" id="GO:0005829">
    <property type="term" value="C:cytosol"/>
    <property type="evidence" value="ECO:0007669"/>
    <property type="project" value="TreeGrafter"/>
</dbReference>
<dbReference type="PROSITE" id="PS01230">
    <property type="entry name" value="TRMA_1"/>
    <property type="match status" value="1"/>
</dbReference>
<comment type="caution">
    <text evidence="7">The sequence shown here is derived from an EMBL/GenBank/DDBJ whole genome shotgun (WGS) entry which is preliminary data.</text>
</comment>
<protein>
    <recommendedName>
        <fullName evidence="9">tRNA (Uridine(54)-C5)-methyltransferase TrmA</fullName>
    </recommendedName>
</protein>
<comment type="caution">
    <text evidence="5">Lacks conserved residue(s) required for the propagation of feature annotation.</text>
</comment>
<dbReference type="GO" id="GO:0019843">
    <property type="term" value="F:rRNA binding"/>
    <property type="evidence" value="ECO:0007669"/>
    <property type="project" value="TreeGrafter"/>
</dbReference>
<keyword evidence="3 5" id="KW-0949">S-adenosyl-L-methionine</keyword>
<dbReference type="InterPro" id="IPR029063">
    <property type="entry name" value="SAM-dependent_MTases_sf"/>
</dbReference>
<keyword evidence="1 5" id="KW-0489">Methyltransferase</keyword>
<sequence length="160" mass="18750">MSLIDDPQDLLELYCGCGTFTIPMSNYFRKIFATENNRKSVYYLNKAIINNKVTNIFNARISDIELNEAFNGRKFTRMKGIELKDYNFSHVLVDPPRSGLNENVVNILNNFKNIIYISCNPITFKRDLNNLTNYKIYKMQMFDQFANTQHLELIALLTRK</sequence>
<organism evidence="7 8">
    <name type="scientific">SAR86 cluster bacterium</name>
    <dbReference type="NCBI Taxonomy" id="2030880"/>
    <lineage>
        <taxon>Bacteria</taxon>
        <taxon>Pseudomonadati</taxon>
        <taxon>Pseudomonadota</taxon>
        <taxon>Gammaproteobacteria</taxon>
        <taxon>SAR86 cluster</taxon>
    </lineage>
</organism>
<dbReference type="Pfam" id="PF05958">
    <property type="entry name" value="tRNA_U5-meth_tr"/>
    <property type="match status" value="1"/>
</dbReference>
<evidence type="ECO:0000313" key="8">
    <source>
        <dbReference type="Proteomes" id="UP000318359"/>
    </source>
</evidence>
<dbReference type="PANTHER" id="PTHR47790:SF2">
    <property type="entry name" value="TRNA_TMRNA (URACIL-C(5))-METHYLTRANSFERASE"/>
    <property type="match status" value="1"/>
</dbReference>
<keyword evidence="2 5" id="KW-0808">Transferase</keyword>
<gene>
    <name evidence="7" type="ORF">EVB00_02075</name>
</gene>
<dbReference type="GO" id="GO:0008033">
    <property type="term" value="P:tRNA processing"/>
    <property type="evidence" value="ECO:0007669"/>
    <property type="project" value="UniProtKB-KW"/>
</dbReference>
<evidence type="ECO:0000256" key="1">
    <source>
        <dbReference type="ARBA" id="ARBA00022603"/>
    </source>
</evidence>
<accession>A0A520M8Y2</accession>
<evidence type="ECO:0000256" key="6">
    <source>
        <dbReference type="PROSITE-ProRule" id="PRU10015"/>
    </source>
</evidence>
<dbReference type="GO" id="GO:0000049">
    <property type="term" value="F:tRNA binding"/>
    <property type="evidence" value="ECO:0007669"/>
    <property type="project" value="TreeGrafter"/>
</dbReference>
<comment type="similarity">
    <text evidence="5">Belongs to the class I-like SAM-binding methyltransferase superfamily. RNA M5U methyltransferase family.</text>
</comment>
<dbReference type="GO" id="GO:0032259">
    <property type="term" value="P:methylation"/>
    <property type="evidence" value="ECO:0007669"/>
    <property type="project" value="UniProtKB-KW"/>
</dbReference>
<dbReference type="Proteomes" id="UP000318359">
    <property type="component" value="Unassembled WGS sequence"/>
</dbReference>
<dbReference type="PANTHER" id="PTHR47790">
    <property type="entry name" value="TRNA/TMRNA (URACIL-C(5))-METHYLTRANSFERASE"/>
    <property type="match status" value="1"/>
</dbReference>
<dbReference type="EMBL" id="SHBM01000025">
    <property type="protein sequence ID" value="RZO17676.1"/>
    <property type="molecule type" value="Genomic_DNA"/>
</dbReference>
<evidence type="ECO:0000256" key="2">
    <source>
        <dbReference type="ARBA" id="ARBA00022679"/>
    </source>
</evidence>
<evidence type="ECO:0000256" key="3">
    <source>
        <dbReference type="ARBA" id="ARBA00022691"/>
    </source>
</evidence>
<evidence type="ECO:0000313" key="7">
    <source>
        <dbReference type="EMBL" id="RZO17676.1"/>
    </source>
</evidence>
<dbReference type="Gene3D" id="3.40.50.150">
    <property type="entry name" value="Vaccinia Virus protein VP39"/>
    <property type="match status" value="1"/>
</dbReference>
<evidence type="ECO:0000256" key="5">
    <source>
        <dbReference type="PROSITE-ProRule" id="PRU01024"/>
    </source>
</evidence>
<dbReference type="SUPFAM" id="SSF53335">
    <property type="entry name" value="S-adenosyl-L-methionine-dependent methyltransferases"/>
    <property type="match status" value="1"/>
</dbReference>
<reference evidence="7 8" key="1">
    <citation type="submission" date="2019-02" db="EMBL/GenBank/DDBJ databases">
        <title>Prokaryotic population dynamics and viral predation in marine succession experiment using metagenomics: the confinement effect.</title>
        <authorList>
            <person name="Haro-Moreno J.M."/>
            <person name="Rodriguez-Valera F."/>
            <person name="Lopez-Perez M."/>
        </authorList>
    </citation>
    <scope>NUCLEOTIDE SEQUENCE [LARGE SCALE GENOMIC DNA]</scope>
    <source>
        <strain evidence="7">MED-G167</strain>
    </source>
</reference>